<evidence type="ECO:0000256" key="4">
    <source>
        <dbReference type="ARBA" id="ARBA00022845"/>
    </source>
</evidence>
<keyword evidence="8" id="KW-1185">Reference proteome</keyword>
<comment type="similarity">
    <text evidence="6">Belongs to the CsrA/RsmA family.</text>
</comment>
<dbReference type="RefSeq" id="WP_186856320.1">
    <property type="nucleotide sequence ID" value="NZ_JACOON010000001.1"/>
</dbReference>
<reference evidence="7 8" key="1">
    <citation type="submission" date="2020-08" db="EMBL/GenBank/DDBJ databases">
        <title>Genome public.</title>
        <authorList>
            <person name="Liu C."/>
            <person name="Sun Q."/>
        </authorList>
    </citation>
    <scope>NUCLEOTIDE SEQUENCE [LARGE SCALE GENOMIC DNA]</scope>
    <source>
        <strain evidence="7 8">NSJ-35</strain>
    </source>
</reference>
<comment type="function">
    <text evidence="6">A translational regulator that binds mRNA to regulate translation initiation and/or mRNA stability. Usually binds in the 5'-UTR at or near the Shine-Dalgarno sequence preventing ribosome-binding, thus repressing translation. Its main target seems to be the major flagellin gene, while its function is anatagonized by FliW.</text>
</comment>
<sequence>MNHRSKILGTIEYSAGEVFTFEDGLIGFPDDTRYILRSADREELMYWLICVDAGGPEFLAVRPEKILPRYNLKSLVYENEKLSFLRASLGEEHLFCIVSVPENIRHISMNLRTPLFLNSRTRTGMQYGPPGLQRKPIRYLIHRELTGCGAEEERSGTLVIQRKLNETVYIGDDIIIEVLDFARGSVKLGVNAPRKTNVLRGETRVTPQEENIRANGTANAERLQEVLRSVKASGR</sequence>
<comment type="subunit">
    <text evidence="6">Homodimer; the beta-strands of each monomer intercalate to form a hydrophobic core, while the alpha-helices form wings that extend away from the core.</text>
</comment>
<comment type="subcellular location">
    <subcellularLocation>
        <location evidence="6">Cytoplasm</location>
    </subcellularLocation>
</comment>
<dbReference type="Gene3D" id="2.30.290.10">
    <property type="entry name" value="BH3618-like"/>
    <property type="match status" value="1"/>
</dbReference>
<evidence type="ECO:0000256" key="6">
    <source>
        <dbReference type="HAMAP-Rule" id="MF_00167"/>
    </source>
</evidence>
<evidence type="ECO:0000256" key="3">
    <source>
        <dbReference type="ARBA" id="ARBA00022795"/>
    </source>
</evidence>
<keyword evidence="4 6" id="KW-0810">Translation regulation</keyword>
<organism evidence="7 8">
    <name type="scientific">Christensenella tenuis</name>
    <dbReference type="NCBI Taxonomy" id="2763033"/>
    <lineage>
        <taxon>Bacteria</taxon>
        <taxon>Bacillati</taxon>
        <taxon>Bacillota</taxon>
        <taxon>Clostridia</taxon>
        <taxon>Christensenellales</taxon>
        <taxon>Christensenellaceae</taxon>
        <taxon>Christensenella</taxon>
    </lineage>
</organism>
<keyword evidence="3 6" id="KW-1005">Bacterial flagellum biogenesis</keyword>
<keyword evidence="2 6" id="KW-0678">Repressor</keyword>
<protein>
    <recommendedName>
        <fullName evidence="6">Translational regulator CsrA</fullName>
    </recommendedName>
</protein>
<comment type="caution">
    <text evidence="7">The sequence shown here is derived from an EMBL/GenBank/DDBJ whole genome shotgun (WGS) entry which is preliminary data.</text>
</comment>
<evidence type="ECO:0000313" key="7">
    <source>
        <dbReference type="EMBL" id="MBC5646775.1"/>
    </source>
</evidence>
<keyword evidence="6" id="KW-0694">RNA-binding</keyword>
<dbReference type="PANTHER" id="PTHR39190:SF1">
    <property type="entry name" value="FLAGELLAR ASSEMBLY FACTOR FLIW"/>
    <property type="match status" value="1"/>
</dbReference>
<dbReference type="PANTHER" id="PTHR39190">
    <property type="entry name" value="FLAGELLAR ASSEMBLY FACTOR FLIW"/>
    <property type="match status" value="1"/>
</dbReference>
<evidence type="ECO:0000256" key="1">
    <source>
        <dbReference type="ARBA" id="ARBA00022490"/>
    </source>
</evidence>
<dbReference type="Pfam" id="PF02623">
    <property type="entry name" value="FliW"/>
    <property type="match status" value="1"/>
</dbReference>
<keyword evidence="7" id="KW-0966">Cell projection</keyword>
<dbReference type="Pfam" id="PF02599">
    <property type="entry name" value="CsrA"/>
    <property type="match status" value="1"/>
</dbReference>
<dbReference type="HAMAP" id="MF_00167">
    <property type="entry name" value="CsrA"/>
    <property type="match status" value="1"/>
</dbReference>
<evidence type="ECO:0000313" key="8">
    <source>
        <dbReference type="Proteomes" id="UP000606889"/>
    </source>
</evidence>
<keyword evidence="1 6" id="KW-0963">Cytoplasm</keyword>
<dbReference type="InterPro" id="IPR036107">
    <property type="entry name" value="CsrA_sf"/>
</dbReference>
<dbReference type="SUPFAM" id="SSF141457">
    <property type="entry name" value="BH3618-like"/>
    <property type="match status" value="1"/>
</dbReference>
<dbReference type="InterPro" id="IPR003775">
    <property type="entry name" value="Flagellar_assembly_factor_FliW"/>
</dbReference>
<evidence type="ECO:0000256" key="2">
    <source>
        <dbReference type="ARBA" id="ARBA00022491"/>
    </source>
</evidence>
<accession>A0ABR7EAI9</accession>
<dbReference type="EMBL" id="JACOON010000001">
    <property type="protein sequence ID" value="MBC5646775.1"/>
    <property type="molecule type" value="Genomic_DNA"/>
</dbReference>
<dbReference type="SUPFAM" id="SSF117130">
    <property type="entry name" value="CsrA-like"/>
    <property type="match status" value="1"/>
</dbReference>
<dbReference type="InterPro" id="IPR024046">
    <property type="entry name" value="Flagellar_assmbl_FliW_dom_sf"/>
</dbReference>
<dbReference type="Proteomes" id="UP000606889">
    <property type="component" value="Unassembled WGS sequence"/>
</dbReference>
<gene>
    <name evidence="7" type="primary">fliW</name>
    <name evidence="6" type="synonym">csrA</name>
    <name evidence="7" type="ORF">H8S18_00245</name>
</gene>
<dbReference type="Gene3D" id="2.60.40.4380">
    <property type="entry name" value="Translational regulator CsrA"/>
    <property type="match status" value="1"/>
</dbReference>
<keyword evidence="7" id="KW-0282">Flagellum</keyword>
<evidence type="ECO:0000256" key="5">
    <source>
        <dbReference type="ARBA" id="ARBA00023186"/>
    </source>
</evidence>
<name>A0ABR7EAI9_9FIRM</name>
<keyword evidence="7" id="KW-0969">Cilium</keyword>
<keyword evidence="5" id="KW-0143">Chaperone</keyword>
<proteinExistence type="inferred from homology"/>
<dbReference type="InterPro" id="IPR003751">
    <property type="entry name" value="CsrA"/>
</dbReference>